<evidence type="ECO:0000259" key="2">
    <source>
        <dbReference type="PROSITE" id="PS50060"/>
    </source>
</evidence>
<dbReference type="InterPro" id="IPR024079">
    <property type="entry name" value="MetalloPept_cat_dom_sf"/>
</dbReference>
<dbReference type="SUPFAM" id="SSF55486">
    <property type="entry name" value="Metalloproteases ('zincins'), catalytic domain"/>
    <property type="match status" value="1"/>
</dbReference>
<keyword evidence="1" id="KW-0732">Signal</keyword>
<dbReference type="CDD" id="cd06263">
    <property type="entry name" value="MAM"/>
    <property type="match status" value="1"/>
</dbReference>
<dbReference type="InterPro" id="IPR026444">
    <property type="entry name" value="Secre_tail"/>
</dbReference>
<dbReference type="Gene3D" id="2.60.40.10">
    <property type="entry name" value="Immunoglobulins"/>
    <property type="match status" value="2"/>
</dbReference>
<dbReference type="SMART" id="SM00137">
    <property type="entry name" value="MAM"/>
    <property type="match status" value="1"/>
</dbReference>
<dbReference type="SUPFAM" id="SSF49265">
    <property type="entry name" value="Fibronectin type III"/>
    <property type="match status" value="1"/>
</dbReference>
<dbReference type="SUPFAM" id="SSF49899">
    <property type="entry name" value="Concanavalin A-like lectins/glucanases"/>
    <property type="match status" value="1"/>
</dbReference>
<dbReference type="NCBIfam" id="TIGR04183">
    <property type="entry name" value="Por_Secre_tail"/>
    <property type="match status" value="1"/>
</dbReference>
<dbReference type="Pfam" id="PF13583">
    <property type="entry name" value="Reprolysin_4"/>
    <property type="match status" value="1"/>
</dbReference>
<dbReference type="PANTHER" id="PTHR23282">
    <property type="entry name" value="APICAL ENDOSOMAL GLYCOPROTEIN PRECURSOR"/>
    <property type="match status" value="1"/>
</dbReference>
<dbReference type="SMART" id="SM00060">
    <property type="entry name" value="FN3"/>
    <property type="match status" value="1"/>
</dbReference>
<organism evidence="4 5">
    <name type="scientific">Aquimarina hainanensis</name>
    <dbReference type="NCBI Taxonomy" id="1578017"/>
    <lineage>
        <taxon>Bacteria</taxon>
        <taxon>Pseudomonadati</taxon>
        <taxon>Bacteroidota</taxon>
        <taxon>Flavobacteriia</taxon>
        <taxon>Flavobacteriales</taxon>
        <taxon>Flavobacteriaceae</taxon>
        <taxon>Aquimarina</taxon>
    </lineage>
</organism>
<proteinExistence type="predicted"/>
<evidence type="ECO:0000313" key="4">
    <source>
        <dbReference type="EMBL" id="MFD2592661.1"/>
    </source>
</evidence>
<evidence type="ECO:0000313" key="5">
    <source>
        <dbReference type="Proteomes" id="UP001597459"/>
    </source>
</evidence>
<feature type="domain" description="Fibronectin type-III" evidence="3">
    <location>
        <begin position="647"/>
        <end position="732"/>
    </location>
</feature>
<dbReference type="Proteomes" id="UP001597459">
    <property type="component" value="Unassembled WGS sequence"/>
</dbReference>
<comment type="caution">
    <text evidence="4">The sequence shown here is derived from an EMBL/GenBank/DDBJ whole genome shotgun (WGS) entry which is preliminary data.</text>
</comment>
<sequence>MKKQLSWLLCLCCIGIGYSQTNNYWKKTTVKSQTSIITTKRNLPNKTVFGLDIEGLKKVLKGSPSREKSAGKSNVIVQFPNANGDMESFKIFEAPVMHPDLAAKYPSIKSYAGQGIDDPTAIIRFSIAPSGLQSMKLSASEGSVFIEPYTTDGSYTIYKRSEKTATESKLRCLVEEKTSHKNFSGTTKRNADDGILRTFRLAVSTNGEYTQFHGGTKAGAMAAINATMTRVNGVYENDFGITMVLIANNDDVIYTNASTDPYSNGSFNSQLQSTLTSVIGEANYDVGHLFAKAGDNGNAGCIGCVCVNNRKGSAFTSRGTPEGDAFDIDYVAHELGHQFGANHTFTIRNEGTNAHYEPGSGSTIMGYAGITGATDVQQNSDPYFHFFSIQQVTNYVKSTNCQTNTNTGNAVPTVNAGADYTIPKGTPFVLTGQANDTDGDTLTYCWEQADENDASSTYPSATGTSGVTFRSYNPTTDNKRYFPRLETIKTGATSWQWEAVPTVARTLNFRLTVRDNKAGGAANNSDDMRVTVNGTAGPFVVNAPNTNVSWQAGTSQNVTWDVAGTTGNGVNAATVDILLSTDGGDTYPISLASGVTNDGSHSITVPNQPGTQNRIMVKGTAHIFFDISNANFTITGSTGGDTQAPTVPGNLTASNATQTTIDLSWDASTDNVGVTGYEIYQGNTLIETVTGTSYTATGLSPDTSYSFKIKAKDAAGNTSGFSNTATLSTLPGNTGTCDGGVSSFPYNEGFENTIGAWTQNTDDNRNWTVDANGTPSNNTGPASAAQGTYYVYIEASGNGTGYPNKRAILTSPCFDLSATTQATFTFQYHMYGASSMGSLAIEASSDNGASWTSVWSKSGNQGNSWQSATIDLSSYTGGALQLRLNGVTGTTWRSDIAVDDVKLSTGTITNPCTDVNLSIKLDNYPEETSWEILNSNNQVVASGGTYGSQPDGSTVTETACLEPGSYTFKILDSYGDGICCSYGNGSYSLTSGSTTLASGGSFGASESTSFTISSTARGISIDDFKTTEAPKISILPNPSASHSMLSVITPYKNVNYEIRDLLGRKVDSGVVLEKSIQLKSLKSGYYIVKLNVNNKISNHRLIIQNN</sequence>
<dbReference type="InterPro" id="IPR003961">
    <property type="entry name" value="FN3_dom"/>
</dbReference>
<dbReference type="InterPro" id="IPR013783">
    <property type="entry name" value="Ig-like_fold"/>
</dbReference>
<accession>A0ABW5NBP4</accession>
<dbReference type="InterPro" id="IPR036116">
    <property type="entry name" value="FN3_sf"/>
</dbReference>
<feature type="domain" description="MAM" evidence="2">
    <location>
        <begin position="735"/>
        <end position="914"/>
    </location>
</feature>
<dbReference type="PROSITE" id="PS50853">
    <property type="entry name" value="FN3"/>
    <property type="match status" value="1"/>
</dbReference>
<name>A0ABW5NBP4_9FLAO</name>
<gene>
    <name evidence="4" type="ORF">ACFSTE_17630</name>
</gene>
<dbReference type="Pfam" id="PF00041">
    <property type="entry name" value="fn3"/>
    <property type="match status" value="1"/>
</dbReference>
<dbReference type="PANTHER" id="PTHR23282:SF101">
    <property type="entry name" value="MAM DOMAIN-CONTAINING PROTEIN"/>
    <property type="match status" value="1"/>
</dbReference>
<evidence type="ECO:0000256" key="1">
    <source>
        <dbReference type="ARBA" id="ARBA00022729"/>
    </source>
</evidence>
<dbReference type="Gene3D" id="2.60.120.200">
    <property type="match status" value="1"/>
</dbReference>
<dbReference type="InterPro" id="IPR000998">
    <property type="entry name" value="MAM_dom"/>
</dbReference>
<protein>
    <submittedName>
        <fullName evidence="4">Reprolysin-like metallopeptidase</fullName>
    </submittedName>
</protein>
<dbReference type="RefSeq" id="WP_378254713.1">
    <property type="nucleotide sequence ID" value="NZ_JBHSJV010000001.1"/>
</dbReference>
<dbReference type="PROSITE" id="PS50060">
    <property type="entry name" value="MAM_2"/>
    <property type="match status" value="1"/>
</dbReference>
<dbReference type="EMBL" id="JBHULX010000039">
    <property type="protein sequence ID" value="MFD2592661.1"/>
    <property type="molecule type" value="Genomic_DNA"/>
</dbReference>
<dbReference type="InterPro" id="IPR051560">
    <property type="entry name" value="MAM_domain-containing"/>
</dbReference>
<dbReference type="InterPro" id="IPR013320">
    <property type="entry name" value="ConA-like_dom_sf"/>
</dbReference>
<reference evidence="5" key="1">
    <citation type="journal article" date="2019" name="Int. J. Syst. Evol. Microbiol.">
        <title>The Global Catalogue of Microorganisms (GCM) 10K type strain sequencing project: providing services to taxonomists for standard genome sequencing and annotation.</title>
        <authorList>
            <consortium name="The Broad Institute Genomics Platform"/>
            <consortium name="The Broad Institute Genome Sequencing Center for Infectious Disease"/>
            <person name="Wu L."/>
            <person name="Ma J."/>
        </authorList>
    </citation>
    <scope>NUCLEOTIDE SEQUENCE [LARGE SCALE GENOMIC DNA]</scope>
    <source>
        <strain evidence="5">KCTC 42423</strain>
    </source>
</reference>
<evidence type="ECO:0000259" key="3">
    <source>
        <dbReference type="PROSITE" id="PS50853"/>
    </source>
</evidence>
<dbReference type="CDD" id="cd00063">
    <property type="entry name" value="FN3"/>
    <property type="match status" value="1"/>
</dbReference>
<keyword evidence="5" id="KW-1185">Reference proteome</keyword>
<dbReference type="Pfam" id="PF00629">
    <property type="entry name" value="MAM"/>
    <property type="match status" value="1"/>
</dbReference>
<dbReference type="Gene3D" id="3.40.390.10">
    <property type="entry name" value="Collagenase (Catalytic Domain)"/>
    <property type="match status" value="1"/>
</dbReference>